<reference evidence="1" key="1">
    <citation type="submission" date="2022-07" db="EMBL/GenBank/DDBJ databases">
        <authorList>
            <person name="Macas J."/>
            <person name="Novak P."/>
            <person name="Neumann P."/>
        </authorList>
    </citation>
    <scope>NUCLEOTIDE SEQUENCE</scope>
</reference>
<organism evidence="1 3">
    <name type="scientific">Cuscuta epithymum</name>
    <dbReference type="NCBI Taxonomy" id="186058"/>
    <lineage>
        <taxon>Eukaryota</taxon>
        <taxon>Viridiplantae</taxon>
        <taxon>Streptophyta</taxon>
        <taxon>Embryophyta</taxon>
        <taxon>Tracheophyta</taxon>
        <taxon>Spermatophyta</taxon>
        <taxon>Magnoliopsida</taxon>
        <taxon>eudicotyledons</taxon>
        <taxon>Gunneridae</taxon>
        <taxon>Pentapetalae</taxon>
        <taxon>asterids</taxon>
        <taxon>lamiids</taxon>
        <taxon>Solanales</taxon>
        <taxon>Convolvulaceae</taxon>
        <taxon>Cuscuteae</taxon>
        <taxon>Cuscuta</taxon>
        <taxon>Cuscuta subgen. Cuscuta</taxon>
    </lineage>
</organism>
<keyword evidence="3" id="KW-1185">Reference proteome</keyword>
<dbReference type="AlphaFoldDB" id="A0AAV0CNL5"/>
<protein>
    <recommendedName>
        <fullName evidence="4">Dipeptidylpeptidase IV N-terminal domain-containing protein</fullName>
    </recommendedName>
</protein>
<sequence>MFLLCLQLILHWYIYGFRLTLALYLPSEEQVQFIEMHHYNEFRPHYYITTAMTRSSIEDGDMLWFGGIDTKTMRVFMVTKDSEDGANPRPSTVAAQKWVLMYNISVDLITNDTALVSSAETRRIYVKAFIPLNNKKAPVVLIREEESREVYFYNLDTKSIQSVPYHRQQPPVTSQQLNVLVYGHSIIARYPYFEPSSLSTYAL</sequence>
<evidence type="ECO:0000313" key="1">
    <source>
        <dbReference type="EMBL" id="CAH9077356.1"/>
    </source>
</evidence>
<dbReference type="EMBL" id="CAMAPF010001362">
    <property type="protein sequence ID" value="CAH9148956.1"/>
    <property type="molecule type" value="Genomic_DNA"/>
</dbReference>
<dbReference type="EMBL" id="CAMAPF010000031">
    <property type="protein sequence ID" value="CAH9077356.1"/>
    <property type="molecule type" value="Genomic_DNA"/>
</dbReference>
<evidence type="ECO:0000313" key="3">
    <source>
        <dbReference type="Proteomes" id="UP001152523"/>
    </source>
</evidence>
<evidence type="ECO:0008006" key="4">
    <source>
        <dbReference type="Google" id="ProtNLM"/>
    </source>
</evidence>
<evidence type="ECO:0000313" key="2">
    <source>
        <dbReference type="EMBL" id="CAH9148956.1"/>
    </source>
</evidence>
<comment type="caution">
    <text evidence="1">The sequence shown here is derived from an EMBL/GenBank/DDBJ whole genome shotgun (WGS) entry which is preliminary data.</text>
</comment>
<name>A0AAV0CNL5_9ASTE</name>
<accession>A0AAV0CNL5</accession>
<gene>
    <name evidence="2" type="ORF">CEPIT_LOCUS44904</name>
    <name evidence="1" type="ORF">CEPIT_LOCUS6149</name>
</gene>
<proteinExistence type="predicted"/>
<dbReference type="Proteomes" id="UP001152523">
    <property type="component" value="Unassembled WGS sequence"/>
</dbReference>